<dbReference type="InterPro" id="IPR004090">
    <property type="entry name" value="Chemotax_Me-accpt_rcpt"/>
</dbReference>
<dbReference type="PROSITE" id="PS50885">
    <property type="entry name" value="HAMP"/>
    <property type="match status" value="2"/>
</dbReference>
<evidence type="ECO:0000256" key="1">
    <source>
        <dbReference type="ARBA" id="ARBA00023224"/>
    </source>
</evidence>
<accession>A0ABY6D018</accession>
<sequence length="843" mass="92120">MIKSITVRRKMMVFILGVTGLIYVITLSYISFSLREKAIAEAEILADTYASTKANEIKASLAEDLAIARTMGRVLERFVDAPVEERDKVREELMTSVLLDNPKYDAVFMSWELSAIDPEWTLPYGRERKNFYVRDGQVRSSSELANTEGDDEGSVYHLLKTEKVESLSEPYMYADYDYSKIDRDSILGTSTVVPLLAGDRYLGCIGADLSLSDFQTMSTIEFYEDGFAFLVSAKGKIIAHQDTALFNASLEQLGFVKQLDFDILGKISQEEAFSFTVFDPDFGAEVYVSFFPVNLGKTGQVWWAATIVPVAEITASFNRTLLITVFVGLIGLAVLFIIILKISNYITTSIEKSNSLLKDLALGDLNQNKKLIVDSSDELGQMAGSVNVLVDELVKKAEFSRQIGEGNLDLNFQVSSDKDMLGHSLLSMRDNLKTVLDDVKEVVEEAGNAGNLNARIQTAAKRGGWKDLSDSVNNLLQSVSTPVMAVNDIVNAMADGDLTKRFRSQASGDMARLSGNLNKALDSLTELLMSIAENANFVDESSAEMSVVSEEMNTNTKEIASAISEMSNGAQTQVSKVDESSNLVEGILKSSNEMGERAETINEAAKQGVGSSEKGLEMVNKVVFNMVDISEYSSKTHESIQILTERSAEITRVLSVITEIASQTNLLALNAAIEAAQAGDAGRGFAVVAEEIRKLAEDSRNSAKEIEKLVSDVQADTREAAKVIEIMSQTVRNGEQASKDASDVFKEISETSDRTFRHSQEILEATRLQVKDINAVVAITENVVVIAEETAAGTEQVASSATELSSGMMGYTEKSQQLAKVAEDLKSGISKFMLSQNMKASDD</sequence>
<keyword evidence="1 3" id="KW-0807">Transducer</keyword>
<dbReference type="Gene3D" id="1.20.120.1530">
    <property type="match status" value="1"/>
</dbReference>
<evidence type="ECO:0000313" key="8">
    <source>
        <dbReference type="Proteomes" id="UP001062165"/>
    </source>
</evidence>
<name>A0ABY6D018_9BACT</name>
<dbReference type="Pfam" id="PF18947">
    <property type="entry name" value="HAMP_2"/>
    <property type="match status" value="1"/>
</dbReference>
<protein>
    <submittedName>
        <fullName evidence="7">Methyl-accepting chemotaxis protein</fullName>
    </submittedName>
</protein>
<gene>
    <name evidence="7" type="ORF">N7E81_00070</name>
</gene>
<feature type="transmembrane region" description="Helical" evidence="4">
    <location>
        <begin position="12"/>
        <end position="32"/>
    </location>
</feature>
<dbReference type="SMART" id="SM00304">
    <property type="entry name" value="HAMP"/>
    <property type="match status" value="2"/>
</dbReference>
<dbReference type="PANTHER" id="PTHR32089">
    <property type="entry name" value="METHYL-ACCEPTING CHEMOTAXIS PROTEIN MCPB"/>
    <property type="match status" value="1"/>
</dbReference>
<keyword evidence="8" id="KW-1185">Reference proteome</keyword>
<evidence type="ECO:0000256" key="3">
    <source>
        <dbReference type="PROSITE-ProRule" id="PRU00284"/>
    </source>
</evidence>
<dbReference type="CDD" id="cd12913">
    <property type="entry name" value="PDC1_MCP_like"/>
    <property type="match status" value="1"/>
</dbReference>
<evidence type="ECO:0000259" key="6">
    <source>
        <dbReference type="PROSITE" id="PS50885"/>
    </source>
</evidence>
<dbReference type="PRINTS" id="PR00260">
    <property type="entry name" value="CHEMTRNSDUCR"/>
</dbReference>
<dbReference type="Proteomes" id="UP001062165">
    <property type="component" value="Chromosome"/>
</dbReference>
<dbReference type="EMBL" id="CP106735">
    <property type="protein sequence ID" value="UXX79506.1"/>
    <property type="molecule type" value="Genomic_DNA"/>
</dbReference>
<organism evidence="7 8">
    <name type="scientific">Reichenbachiella carrageenanivorans</name>
    <dbReference type="NCBI Taxonomy" id="2979869"/>
    <lineage>
        <taxon>Bacteria</taxon>
        <taxon>Pseudomonadati</taxon>
        <taxon>Bacteroidota</taxon>
        <taxon>Cytophagia</taxon>
        <taxon>Cytophagales</taxon>
        <taxon>Reichenbachiellaceae</taxon>
        <taxon>Reichenbachiella</taxon>
    </lineage>
</organism>
<dbReference type="Pfam" id="PF00015">
    <property type="entry name" value="MCPsignal"/>
    <property type="match status" value="1"/>
</dbReference>
<evidence type="ECO:0000256" key="2">
    <source>
        <dbReference type="ARBA" id="ARBA00029447"/>
    </source>
</evidence>
<comment type="similarity">
    <text evidence="2">Belongs to the methyl-accepting chemotaxis (MCP) protein family.</text>
</comment>
<dbReference type="PROSITE" id="PS50111">
    <property type="entry name" value="CHEMOTAXIS_TRANSDUC_2"/>
    <property type="match status" value="1"/>
</dbReference>
<feature type="domain" description="Methyl-accepting transducer" evidence="5">
    <location>
        <begin position="548"/>
        <end position="805"/>
    </location>
</feature>
<feature type="domain" description="HAMP" evidence="6">
    <location>
        <begin position="344"/>
        <end position="398"/>
    </location>
</feature>
<dbReference type="Gene3D" id="1.10.287.950">
    <property type="entry name" value="Methyl-accepting chemotaxis protein"/>
    <property type="match status" value="1"/>
</dbReference>
<dbReference type="InterPro" id="IPR003660">
    <property type="entry name" value="HAMP_dom"/>
</dbReference>
<dbReference type="InterPro" id="IPR004089">
    <property type="entry name" value="MCPsignal_dom"/>
</dbReference>
<keyword evidence="4" id="KW-0472">Membrane</keyword>
<feature type="transmembrane region" description="Helical" evidence="4">
    <location>
        <begin position="321"/>
        <end position="340"/>
    </location>
</feature>
<proteinExistence type="inferred from homology"/>
<dbReference type="SMART" id="SM00283">
    <property type="entry name" value="MA"/>
    <property type="match status" value="1"/>
</dbReference>
<dbReference type="SUPFAM" id="SSF58104">
    <property type="entry name" value="Methyl-accepting chemotaxis protein (MCP) signaling domain"/>
    <property type="match status" value="1"/>
</dbReference>
<evidence type="ECO:0000256" key="4">
    <source>
        <dbReference type="SAM" id="Phobius"/>
    </source>
</evidence>
<evidence type="ECO:0000259" key="5">
    <source>
        <dbReference type="PROSITE" id="PS50111"/>
    </source>
</evidence>
<dbReference type="PANTHER" id="PTHR32089:SF112">
    <property type="entry name" value="LYSOZYME-LIKE PROTEIN-RELATED"/>
    <property type="match status" value="1"/>
</dbReference>
<feature type="domain" description="HAMP" evidence="6">
    <location>
        <begin position="477"/>
        <end position="529"/>
    </location>
</feature>
<reference evidence="7" key="1">
    <citation type="submission" date="2022-10" db="EMBL/GenBank/DDBJ databases">
        <title>Comparative genomics and taxonomic characterization of three novel marine species of genus Reichenbachiella exhibiting antioxidant and polysaccharide degradation activities.</title>
        <authorList>
            <person name="Muhammad N."/>
            <person name="Lee Y.-J."/>
            <person name="Ko J."/>
            <person name="Kim S.-G."/>
        </authorList>
    </citation>
    <scope>NUCLEOTIDE SEQUENCE</scope>
    <source>
        <strain evidence="7">Wsw4-B4</strain>
    </source>
</reference>
<evidence type="ECO:0000313" key="7">
    <source>
        <dbReference type="EMBL" id="UXX79506.1"/>
    </source>
</evidence>
<dbReference type="CDD" id="cd06225">
    <property type="entry name" value="HAMP"/>
    <property type="match status" value="1"/>
</dbReference>
<dbReference type="Gene3D" id="3.30.450.20">
    <property type="entry name" value="PAS domain"/>
    <property type="match status" value="2"/>
</dbReference>
<dbReference type="CDD" id="cd11386">
    <property type="entry name" value="MCP_signal"/>
    <property type="match status" value="1"/>
</dbReference>
<keyword evidence="4" id="KW-0812">Transmembrane</keyword>
<keyword evidence="4" id="KW-1133">Transmembrane helix</keyword>
<dbReference type="RefSeq" id="WP_263051238.1">
    <property type="nucleotide sequence ID" value="NZ_CP106735.1"/>
</dbReference>
<dbReference type="Pfam" id="PF00672">
    <property type="entry name" value="HAMP"/>
    <property type="match status" value="1"/>
</dbReference>